<dbReference type="PANTHER" id="PTHR12526">
    <property type="entry name" value="GLYCOSYLTRANSFERASE"/>
    <property type="match status" value="1"/>
</dbReference>
<gene>
    <name evidence="3" type="ORF">H6G95_23045</name>
</gene>
<dbReference type="Gene3D" id="3.40.50.2000">
    <property type="entry name" value="Glycogen Phosphorylase B"/>
    <property type="match status" value="2"/>
</dbReference>
<evidence type="ECO:0000313" key="4">
    <source>
        <dbReference type="Proteomes" id="UP000604661"/>
    </source>
</evidence>
<reference evidence="3 4" key="1">
    <citation type="journal article" date="2020" name="ISME J.">
        <title>Comparative genomics reveals insights into cyanobacterial evolution and habitat adaptation.</title>
        <authorList>
            <person name="Chen M.Y."/>
            <person name="Teng W.K."/>
            <person name="Zhao L."/>
            <person name="Hu C.X."/>
            <person name="Zhou Y.K."/>
            <person name="Han B.P."/>
            <person name="Song L.R."/>
            <person name="Shu W.S."/>
        </authorList>
    </citation>
    <scope>NUCLEOTIDE SEQUENCE [LARGE SCALE GENOMIC DNA]</scope>
    <source>
        <strain evidence="3 4">FACHB-391</strain>
    </source>
</reference>
<comment type="caution">
    <text evidence="3">The sequence shown here is derived from an EMBL/GenBank/DDBJ whole genome shotgun (WGS) entry which is preliminary data.</text>
</comment>
<dbReference type="SUPFAM" id="SSF53756">
    <property type="entry name" value="UDP-Glycosyltransferase/glycogen phosphorylase"/>
    <property type="match status" value="1"/>
</dbReference>
<dbReference type="Proteomes" id="UP000604661">
    <property type="component" value="Unassembled WGS sequence"/>
</dbReference>
<protein>
    <submittedName>
        <fullName evidence="3">Glycosyltransferase</fullName>
    </submittedName>
</protein>
<proteinExistence type="predicted"/>
<evidence type="ECO:0000259" key="1">
    <source>
        <dbReference type="Pfam" id="PF00534"/>
    </source>
</evidence>
<accession>A0ABR8F175</accession>
<dbReference type="InterPro" id="IPR001296">
    <property type="entry name" value="Glyco_trans_1"/>
</dbReference>
<feature type="domain" description="Glycosyl transferase family 1" evidence="1">
    <location>
        <begin position="212"/>
        <end position="358"/>
    </location>
</feature>
<organism evidence="3 4">
    <name type="scientific">Nostoc linckia FACHB-391</name>
    <dbReference type="NCBI Taxonomy" id="2692906"/>
    <lineage>
        <taxon>Bacteria</taxon>
        <taxon>Bacillati</taxon>
        <taxon>Cyanobacteriota</taxon>
        <taxon>Cyanophyceae</taxon>
        <taxon>Nostocales</taxon>
        <taxon>Nostocaceae</taxon>
        <taxon>Nostoc</taxon>
    </lineage>
</organism>
<dbReference type="Pfam" id="PF13439">
    <property type="entry name" value="Glyco_transf_4"/>
    <property type="match status" value="1"/>
</dbReference>
<dbReference type="Pfam" id="PF00534">
    <property type="entry name" value="Glycos_transf_1"/>
    <property type="match status" value="1"/>
</dbReference>
<dbReference type="EMBL" id="JACJTE010000030">
    <property type="protein sequence ID" value="MBD2563436.1"/>
    <property type="molecule type" value="Genomic_DNA"/>
</dbReference>
<dbReference type="InterPro" id="IPR028098">
    <property type="entry name" value="Glyco_trans_4-like_N"/>
</dbReference>
<evidence type="ECO:0000313" key="3">
    <source>
        <dbReference type="EMBL" id="MBD2563436.1"/>
    </source>
</evidence>
<sequence length="390" mass="42966">MHICHIVLNNIGGAPKVADSLISSQSKAGYQVSTVVLTVLEPQWIVSFKAAKTVIVMKVAGTLFMIGGIIHQIRVAIKLSRVIAKQKPDIIVCHSAFVTKLFYLSKFIPGSLSVPYISYIHSDYISESHVEPKTNPISALIQNLFISLASKIDMLALQQAGGLIFVCKALYQRFANIGLNHHRTVISYNPAIDDISNQPLHPTAISWFNNSQLITFVCASRFHHQKDHKTLLKAFAKASKNYLNIRLILLGEGDLEIEIQAMTKFLAIDEIVLFAGSVLNPRAYFSLSRAVILASHFEGLPLVLVEAVASGVTFIATDCPVGPREISEVLKCGTIVPPNDVDALAEAIIEHIKTPQEKINRSEQIAQFFSENSCANKLETLLKQVVFQKL</sequence>
<feature type="domain" description="Glycosyltransferase subfamily 4-like N-terminal" evidence="2">
    <location>
        <begin position="11"/>
        <end position="190"/>
    </location>
</feature>
<dbReference type="CDD" id="cd03811">
    <property type="entry name" value="GT4_GT28_WabH-like"/>
    <property type="match status" value="1"/>
</dbReference>
<evidence type="ECO:0000259" key="2">
    <source>
        <dbReference type="Pfam" id="PF13439"/>
    </source>
</evidence>
<dbReference type="PANTHER" id="PTHR12526:SF630">
    <property type="entry name" value="GLYCOSYLTRANSFERASE"/>
    <property type="match status" value="1"/>
</dbReference>
<keyword evidence="4" id="KW-1185">Reference proteome</keyword>
<name>A0ABR8F175_NOSLI</name>